<dbReference type="CDD" id="cd00009">
    <property type="entry name" value="AAA"/>
    <property type="match status" value="1"/>
</dbReference>
<comment type="similarity">
    <text evidence="1">Belongs to the Mg-chelatase subunits D/I family. ComM subfamily.</text>
</comment>
<reference evidence="3" key="1">
    <citation type="journal article" date="2020" name="mSystems">
        <title>Genome- and Community-Level Interaction Insights into Carbon Utilization and Element Cycling Functions of Hydrothermarchaeota in Hydrothermal Sediment.</title>
        <authorList>
            <person name="Zhou Z."/>
            <person name="Liu Y."/>
            <person name="Xu W."/>
            <person name="Pan J."/>
            <person name="Luo Z.H."/>
            <person name="Li M."/>
        </authorList>
    </citation>
    <scope>NUCLEOTIDE SEQUENCE [LARGE SCALE GENOMIC DNA]</scope>
    <source>
        <strain evidence="3">SpSt-716</strain>
    </source>
</reference>
<evidence type="ECO:0000259" key="2">
    <source>
        <dbReference type="SMART" id="SM00382"/>
    </source>
</evidence>
<evidence type="ECO:0000256" key="1">
    <source>
        <dbReference type="ARBA" id="ARBA00006354"/>
    </source>
</evidence>
<dbReference type="InterPro" id="IPR020568">
    <property type="entry name" value="Ribosomal_Su5_D2-typ_SF"/>
</dbReference>
<dbReference type="Pfam" id="PF13335">
    <property type="entry name" value="Mg_chelatase_C"/>
    <property type="match status" value="1"/>
</dbReference>
<dbReference type="Gene3D" id="3.30.230.10">
    <property type="match status" value="1"/>
</dbReference>
<dbReference type="InterPro" id="IPR025158">
    <property type="entry name" value="Mg_chelat-rel_C"/>
</dbReference>
<dbReference type="InterPro" id="IPR003593">
    <property type="entry name" value="AAA+_ATPase"/>
</dbReference>
<dbReference type="InterPro" id="IPR000523">
    <property type="entry name" value="Mg_chelatse_chII-like_cat_dom"/>
</dbReference>
<dbReference type="Pfam" id="PF01078">
    <property type="entry name" value="Mg_chelatase"/>
    <property type="match status" value="1"/>
</dbReference>
<keyword evidence="3" id="KW-0547">Nucleotide-binding</keyword>
<dbReference type="InterPro" id="IPR027417">
    <property type="entry name" value="P-loop_NTPase"/>
</dbReference>
<dbReference type="SMART" id="SM00382">
    <property type="entry name" value="AAA"/>
    <property type="match status" value="1"/>
</dbReference>
<dbReference type="Gene3D" id="3.40.50.300">
    <property type="entry name" value="P-loop containing nucleotide triphosphate hydrolases"/>
    <property type="match status" value="1"/>
</dbReference>
<sequence>MLARVLSATSFGIDARFVEVEVDVGAGLPSFHIVGLPDTAVQEARERVRSALKNSGFAFPPQRVTVNLAPAFLKKTGSDFDLPIALGILLATKQLHSLLEGTVALGELSLSGELRPVNGVFPVAHFLSLQGKPYRMLLPLVNAQESAVVEGVDVFGFRTLREVCDFLEGQRTLRPLKRSWEEYLASPSFDEDLAEIKGQRQGKRALEIAASGGHHLLFIGPPGSGKTMLARKLPSLLPPLTVEQAIEVTKIHSVAGLLSEDHPFVTVPPFRAPHHTVSDVALIGGGQWPRPGEISLAHHGVLFLDEVLEFRRNVLEALREPLETGKITVSRVNATVTYPARFLLVLACNPCPCGYLGDTERPCTCSYQQILRYRSKLSGPLLDRIDLQVEIPRLGVHELLSEREEESSGVVRERVKRAREIQKERFRGEGILLNGEMKSRHIKRFCELSQEAKRFLEASLKSLSLSARVYHRILKVARTIADLEGKARIEVSHIAEAIQYRFLDRQNRL</sequence>
<dbReference type="GO" id="GO:0005524">
    <property type="term" value="F:ATP binding"/>
    <property type="evidence" value="ECO:0007669"/>
    <property type="project" value="UniProtKB-KW"/>
</dbReference>
<dbReference type="SUPFAM" id="SSF52540">
    <property type="entry name" value="P-loop containing nucleoside triphosphate hydrolases"/>
    <property type="match status" value="1"/>
</dbReference>
<dbReference type="SUPFAM" id="SSF54211">
    <property type="entry name" value="Ribosomal protein S5 domain 2-like"/>
    <property type="match status" value="1"/>
</dbReference>
<evidence type="ECO:0000313" key="3">
    <source>
        <dbReference type="EMBL" id="HGI75344.1"/>
    </source>
</evidence>
<organism evidence="3">
    <name type="scientific">Candidatus Caldatribacterium californiense</name>
    <dbReference type="NCBI Taxonomy" id="1454726"/>
    <lineage>
        <taxon>Bacteria</taxon>
        <taxon>Pseudomonadati</taxon>
        <taxon>Atribacterota</taxon>
        <taxon>Atribacteria</taxon>
        <taxon>Atribacterales</taxon>
        <taxon>Candidatus Caldatribacteriaceae</taxon>
        <taxon>Candidatus Caldatribacterium</taxon>
    </lineage>
</organism>
<feature type="domain" description="AAA+ ATPase" evidence="2">
    <location>
        <begin position="212"/>
        <end position="395"/>
    </location>
</feature>
<dbReference type="EMBL" id="DTEN01000262">
    <property type="protein sequence ID" value="HGI75344.1"/>
    <property type="molecule type" value="Genomic_DNA"/>
</dbReference>
<dbReference type="AlphaFoldDB" id="A0A7V3YMD6"/>
<dbReference type="PANTHER" id="PTHR32039">
    <property type="entry name" value="MAGNESIUM-CHELATASE SUBUNIT CHLI"/>
    <property type="match status" value="1"/>
</dbReference>
<name>A0A7V3YMD6_9BACT</name>
<accession>A0A7V3YMD6</accession>
<keyword evidence="3" id="KW-0067">ATP-binding</keyword>
<dbReference type="InterPro" id="IPR045006">
    <property type="entry name" value="CHLI-like"/>
</dbReference>
<dbReference type="NCBIfam" id="TIGR00368">
    <property type="entry name" value="YifB family Mg chelatase-like AAA ATPase"/>
    <property type="match status" value="1"/>
</dbReference>
<dbReference type="PANTHER" id="PTHR32039:SF7">
    <property type="entry name" value="COMPETENCE PROTEIN COMM"/>
    <property type="match status" value="1"/>
</dbReference>
<gene>
    <name evidence="3" type="ORF">ENU96_06690</name>
</gene>
<protein>
    <submittedName>
        <fullName evidence="3">ATP-binding protein</fullName>
    </submittedName>
</protein>
<proteinExistence type="inferred from homology"/>
<dbReference type="Pfam" id="PF13541">
    <property type="entry name" value="ChlI"/>
    <property type="match status" value="1"/>
</dbReference>
<dbReference type="InterPro" id="IPR014721">
    <property type="entry name" value="Ribsml_uS5_D2-typ_fold_subgr"/>
</dbReference>
<dbReference type="InterPro" id="IPR004482">
    <property type="entry name" value="Mg_chelat-rel"/>
</dbReference>
<comment type="caution">
    <text evidence="3">The sequence shown here is derived from an EMBL/GenBank/DDBJ whole genome shotgun (WGS) entry which is preliminary data.</text>
</comment>